<organism evidence="2 3">
    <name type="scientific">Sulfitobacter mediterraneus</name>
    <dbReference type="NCBI Taxonomy" id="83219"/>
    <lineage>
        <taxon>Bacteria</taxon>
        <taxon>Pseudomonadati</taxon>
        <taxon>Pseudomonadota</taxon>
        <taxon>Alphaproteobacteria</taxon>
        <taxon>Rhodobacterales</taxon>
        <taxon>Roseobacteraceae</taxon>
        <taxon>Sulfitobacter</taxon>
    </lineage>
</organism>
<dbReference type="AlphaFoldDB" id="A0A2T6CET6"/>
<dbReference type="PROSITE" id="PS51257">
    <property type="entry name" value="PROKAR_LIPOPROTEIN"/>
    <property type="match status" value="1"/>
</dbReference>
<dbReference type="RefSeq" id="WP_025049408.1">
    <property type="nucleotide sequence ID" value="NZ_QBKU01000005.1"/>
</dbReference>
<dbReference type="InterPro" id="IPR007485">
    <property type="entry name" value="LPS_assembly_LptE"/>
</dbReference>
<feature type="chain" id="PRO_5015475877" evidence="1">
    <location>
        <begin position="22"/>
        <end position="163"/>
    </location>
</feature>
<comment type="caution">
    <text evidence="2">The sequence shown here is derived from an EMBL/GenBank/DDBJ whole genome shotgun (WGS) entry which is preliminary data.</text>
</comment>
<protein>
    <submittedName>
        <fullName evidence="2">LPS-assembly lipoprotein</fullName>
    </submittedName>
</protein>
<dbReference type="EMBL" id="QBKU01000005">
    <property type="protein sequence ID" value="PTX74018.1"/>
    <property type="molecule type" value="Genomic_DNA"/>
</dbReference>
<evidence type="ECO:0000313" key="3">
    <source>
        <dbReference type="Proteomes" id="UP000244092"/>
    </source>
</evidence>
<feature type="signal peptide" evidence="1">
    <location>
        <begin position="1"/>
        <end position="21"/>
    </location>
</feature>
<dbReference type="Gene3D" id="3.30.160.150">
    <property type="entry name" value="Lipoprotein like domain"/>
    <property type="match status" value="1"/>
</dbReference>
<dbReference type="Pfam" id="PF04390">
    <property type="entry name" value="LptE"/>
    <property type="match status" value="1"/>
</dbReference>
<dbReference type="OrthoDB" id="7629596at2"/>
<sequence length="163" mass="17761">MSLPKATYRRRFVLLAPLALAACGFQPVYGPGGNGQLLQNRIEVDPPNARYGYFLTREIEQKLGRSASPAYGLAVNVSTNEERLAINRAGETTRFDLIGSVDYALRDLETGQIITSGRVENFTGYSATGTTVATLASKQDAEKRLMVILADQVITRLYAADLS</sequence>
<dbReference type="GO" id="GO:0019867">
    <property type="term" value="C:outer membrane"/>
    <property type="evidence" value="ECO:0007669"/>
    <property type="project" value="InterPro"/>
</dbReference>
<reference evidence="2 3" key="1">
    <citation type="submission" date="2018-04" db="EMBL/GenBank/DDBJ databases">
        <title>Genomic Encyclopedia of Archaeal and Bacterial Type Strains, Phase II (KMG-II): from individual species to whole genera.</title>
        <authorList>
            <person name="Goeker M."/>
        </authorList>
    </citation>
    <scope>NUCLEOTIDE SEQUENCE [LARGE SCALE GENOMIC DNA]</scope>
    <source>
        <strain evidence="2 3">DSM 12244</strain>
    </source>
</reference>
<proteinExistence type="predicted"/>
<accession>A0A2T6CET6</accession>
<keyword evidence="1" id="KW-0732">Signal</keyword>
<keyword evidence="2" id="KW-0449">Lipoprotein</keyword>
<gene>
    <name evidence="2" type="ORF">C8N31_105217</name>
</gene>
<dbReference type="GO" id="GO:0043165">
    <property type="term" value="P:Gram-negative-bacterium-type cell outer membrane assembly"/>
    <property type="evidence" value="ECO:0007669"/>
    <property type="project" value="InterPro"/>
</dbReference>
<name>A0A2T6CET6_9RHOB</name>
<evidence type="ECO:0000313" key="2">
    <source>
        <dbReference type="EMBL" id="PTX74018.1"/>
    </source>
</evidence>
<evidence type="ECO:0000256" key="1">
    <source>
        <dbReference type="SAM" id="SignalP"/>
    </source>
</evidence>
<dbReference type="Proteomes" id="UP000244092">
    <property type="component" value="Unassembled WGS sequence"/>
</dbReference>